<accession>A0A0E4H5Q8</accession>
<evidence type="ECO:0000259" key="6">
    <source>
        <dbReference type="PROSITE" id="PS51202"/>
    </source>
</evidence>
<dbReference type="Gene3D" id="3.30.70.1450">
    <property type="entry name" value="Regulator of K+ conductance, C-terminal domain"/>
    <property type="match status" value="1"/>
</dbReference>
<evidence type="ECO:0000259" key="5">
    <source>
        <dbReference type="PROSITE" id="PS50949"/>
    </source>
</evidence>
<dbReference type="SUPFAM" id="SSF116726">
    <property type="entry name" value="TrkA C-terminal domain-like"/>
    <property type="match status" value="1"/>
</dbReference>
<dbReference type="InterPro" id="IPR000524">
    <property type="entry name" value="Tscrpt_reg_HTH_GntR"/>
</dbReference>
<name>A0A0E4H5Q8_9STRE</name>
<feature type="coiled-coil region" evidence="4">
    <location>
        <begin position="89"/>
        <end position="116"/>
    </location>
</feature>
<dbReference type="GO" id="GO:0008324">
    <property type="term" value="F:monoatomic cation transmembrane transporter activity"/>
    <property type="evidence" value="ECO:0007669"/>
    <property type="project" value="InterPro"/>
</dbReference>
<reference evidence="8" key="1">
    <citation type="submission" date="2015-03" db="EMBL/GenBank/DDBJ databases">
        <authorList>
            <person name="Urmite Genomes"/>
        </authorList>
    </citation>
    <scope>NUCLEOTIDE SEQUENCE [LARGE SCALE GENOMIC DNA]</scope>
    <source>
        <strain evidence="8">FF10</strain>
    </source>
</reference>
<keyword evidence="2" id="KW-0238">DNA-binding</keyword>
<dbReference type="PANTHER" id="PTHR44846">
    <property type="entry name" value="MANNOSYL-D-GLYCERATE TRANSPORT/METABOLISM SYSTEM REPRESSOR MNGR-RELATED"/>
    <property type="match status" value="1"/>
</dbReference>
<feature type="domain" description="HTH gntR-type" evidence="5">
    <location>
        <begin position="8"/>
        <end position="76"/>
    </location>
</feature>
<dbReference type="Pfam" id="PF02080">
    <property type="entry name" value="TrkA_C"/>
    <property type="match status" value="1"/>
</dbReference>
<dbReference type="InterPro" id="IPR036388">
    <property type="entry name" value="WH-like_DNA-bd_sf"/>
</dbReference>
<dbReference type="SUPFAM" id="SSF46785">
    <property type="entry name" value="Winged helix' DNA-binding domain"/>
    <property type="match status" value="1"/>
</dbReference>
<dbReference type="OrthoDB" id="226679at2"/>
<dbReference type="GO" id="GO:0003700">
    <property type="term" value="F:DNA-binding transcription factor activity"/>
    <property type="evidence" value="ECO:0007669"/>
    <property type="project" value="InterPro"/>
</dbReference>
<proteinExistence type="predicted"/>
<evidence type="ECO:0000256" key="2">
    <source>
        <dbReference type="ARBA" id="ARBA00023125"/>
    </source>
</evidence>
<dbReference type="EMBL" id="CTEN01000005">
    <property type="protein sequence ID" value="CQR25948.1"/>
    <property type="molecule type" value="Genomic_DNA"/>
</dbReference>
<dbReference type="STRING" id="1608583.BN1356_02293"/>
<dbReference type="Gene3D" id="1.10.10.10">
    <property type="entry name" value="Winged helix-like DNA-binding domain superfamily/Winged helix DNA-binding domain"/>
    <property type="match status" value="1"/>
</dbReference>
<dbReference type="Pfam" id="PF00392">
    <property type="entry name" value="GntR"/>
    <property type="match status" value="1"/>
</dbReference>
<dbReference type="InterPro" id="IPR050679">
    <property type="entry name" value="Bact_HTH_transcr_reg"/>
</dbReference>
<keyword evidence="4" id="KW-0175">Coiled coil</keyword>
<dbReference type="GO" id="GO:0006813">
    <property type="term" value="P:potassium ion transport"/>
    <property type="evidence" value="ECO:0007669"/>
    <property type="project" value="InterPro"/>
</dbReference>
<dbReference type="PROSITE" id="PS51202">
    <property type="entry name" value="RCK_C"/>
    <property type="match status" value="1"/>
</dbReference>
<evidence type="ECO:0000313" key="7">
    <source>
        <dbReference type="EMBL" id="CQR25948.1"/>
    </source>
</evidence>
<dbReference type="PROSITE" id="PS50949">
    <property type="entry name" value="HTH_GNTR"/>
    <property type="match status" value="1"/>
</dbReference>
<evidence type="ECO:0000313" key="8">
    <source>
        <dbReference type="Proteomes" id="UP000198604"/>
    </source>
</evidence>
<evidence type="ECO:0000256" key="1">
    <source>
        <dbReference type="ARBA" id="ARBA00023015"/>
    </source>
</evidence>
<keyword evidence="8" id="KW-1185">Reference proteome</keyword>
<dbReference type="GO" id="GO:0045892">
    <property type="term" value="P:negative regulation of DNA-templated transcription"/>
    <property type="evidence" value="ECO:0007669"/>
    <property type="project" value="TreeGrafter"/>
</dbReference>
<dbReference type="InterPro" id="IPR006037">
    <property type="entry name" value="RCK_C"/>
</dbReference>
<dbReference type="GO" id="GO:0003677">
    <property type="term" value="F:DNA binding"/>
    <property type="evidence" value="ECO:0007669"/>
    <property type="project" value="UniProtKB-KW"/>
</dbReference>
<dbReference type="InterPro" id="IPR036721">
    <property type="entry name" value="RCK_C_sf"/>
</dbReference>
<keyword evidence="1" id="KW-0805">Transcription regulation</keyword>
<dbReference type="PANTHER" id="PTHR44846:SF1">
    <property type="entry name" value="MANNOSYL-D-GLYCERATE TRANSPORT_METABOLISM SYSTEM REPRESSOR MNGR-RELATED"/>
    <property type="match status" value="1"/>
</dbReference>
<evidence type="ECO:0000256" key="3">
    <source>
        <dbReference type="ARBA" id="ARBA00023163"/>
    </source>
</evidence>
<keyword evidence="3" id="KW-0804">Transcription</keyword>
<protein>
    <submittedName>
        <fullName evidence="7">GntR family transcriptional regulator</fullName>
    </submittedName>
</protein>
<organism evidence="7 8">
    <name type="scientific">Streptococcus varani</name>
    <dbReference type="NCBI Taxonomy" id="1608583"/>
    <lineage>
        <taxon>Bacteria</taxon>
        <taxon>Bacillati</taxon>
        <taxon>Bacillota</taxon>
        <taxon>Bacilli</taxon>
        <taxon>Lactobacillales</taxon>
        <taxon>Streptococcaceae</taxon>
        <taxon>Streptococcus</taxon>
    </lineage>
</organism>
<dbReference type="AlphaFoldDB" id="A0A0E4H5Q8"/>
<dbReference type="RefSeq" id="WP_093651462.1">
    <property type="nucleotide sequence ID" value="NZ_CTEN01000005.1"/>
</dbReference>
<feature type="domain" description="RCK C-terminal" evidence="6">
    <location>
        <begin position="122"/>
        <end position="206"/>
    </location>
</feature>
<gene>
    <name evidence="7" type="ORF">BN1356_02293</name>
</gene>
<evidence type="ECO:0000256" key="4">
    <source>
        <dbReference type="SAM" id="Coils"/>
    </source>
</evidence>
<dbReference type="SMART" id="SM00345">
    <property type="entry name" value="HTH_GNTR"/>
    <property type="match status" value="1"/>
</dbReference>
<sequence length="206" mass="23364">MDKISQKGARYQQVAVALARQIVEGKYAIGEKIKSRTTLSSNFNVSPETARKAITILVDLDIVEVKHGSGVRVLSRENAAIFLSKYHATNSLLELKKELEDQILQQKKDLDGISKTVTNILAQTRDINNRFPFEPFQLVLSQDSDYLGRQLKELNLWQETGATLIGIERQEELMLSPGPYAMLEKGDRIFFVGDELTYSRMKNLFL</sequence>
<dbReference type="Proteomes" id="UP000198604">
    <property type="component" value="Unassembled WGS sequence"/>
</dbReference>
<dbReference type="InterPro" id="IPR036390">
    <property type="entry name" value="WH_DNA-bd_sf"/>
</dbReference>
<dbReference type="CDD" id="cd07377">
    <property type="entry name" value="WHTH_GntR"/>
    <property type="match status" value="1"/>
</dbReference>